<accession>A0A0L0G324</accession>
<evidence type="ECO:0000313" key="4">
    <source>
        <dbReference type="Proteomes" id="UP000054560"/>
    </source>
</evidence>
<feature type="compositionally biased region" description="Polar residues" evidence="1">
    <location>
        <begin position="72"/>
        <end position="86"/>
    </location>
</feature>
<protein>
    <submittedName>
        <fullName evidence="3">Uncharacterized protein</fullName>
    </submittedName>
</protein>
<dbReference type="EMBL" id="KQ241850">
    <property type="protein sequence ID" value="KNC83254.1"/>
    <property type="molecule type" value="Genomic_DNA"/>
</dbReference>
<dbReference type="RefSeq" id="XP_014157156.1">
    <property type="nucleotide sequence ID" value="XM_014301681.1"/>
</dbReference>
<reference evidence="3 4" key="1">
    <citation type="submission" date="2011-02" db="EMBL/GenBank/DDBJ databases">
        <title>The Genome Sequence of Sphaeroforma arctica JP610.</title>
        <authorList>
            <consortium name="The Broad Institute Genome Sequencing Platform"/>
            <person name="Russ C."/>
            <person name="Cuomo C."/>
            <person name="Young S.K."/>
            <person name="Zeng Q."/>
            <person name="Gargeya S."/>
            <person name="Alvarado L."/>
            <person name="Berlin A."/>
            <person name="Chapman S.B."/>
            <person name="Chen Z."/>
            <person name="Freedman E."/>
            <person name="Gellesch M."/>
            <person name="Goldberg J."/>
            <person name="Griggs A."/>
            <person name="Gujja S."/>
            <person name="Heilman E."/>
            <person name="Heiman D."/>
            <person name="Howarth C."/>
            <person name="Mehta T."/>
            <person name="Neiman D."/>
            <person name="Pearson M."/>
            <person name="Roberts A."/>
            <person name="Saif S."/>
            <person name="Shea T."/>
            <person name="Shenoy N."/>
            <person name="Sisk P."/>
            <person name="Stolte C."/>
            <person name="Sykes S."/>
            <person name="White J."/>
            <person name="Yandava C."/>
            <person name="Burger G."/>
            <person name="Gray M.W."/>
            <person name="Holland P.W.H."/>
            <person name="King N."/>
            <person name="Lang F.B.F."/>
            <person name="Roger A.J."/>
            <person name="Ruiz-Trillo I."/>
            <person name="Haas B."/>
            <person name="Nusbaum C."/>
            <person name="Birren B."/>
        </authorList>
    </citation>
    <scope>NUCLEOTIDE SEQUENCE [LARGE SCALE GENOMIC DNA]</scope>
    <source>
        <strain evidence="3 4">JP610</strain>
    </source>
</reference>
<keyword evidence="4" id="KW-1185">Reference proteome</keyword>
<feature type="region of interest" description="Disordered" evidence="1">
    <location>
        <begin position="65"/>
        <end position="106"/>
    </location>
</feature>
<evidence type="ECO:0000313" key="3">
    <source>
        <dbReference type="EMBL" id="KNC83254.1"/>
    </source>
</evidence>
<feature type="signal peptide" evidence="2">
    <location>
        <begin position="1"/>
        <end position="21"/>
    </location>
</feature>
<keyword evidence="2" id="KW-0732">Signal</keyword>
<dbReference type="GeneID" id="25904995"/>
<evidence type="ECO:0000256" key="2">
    <source>
        <dbReference type="SAM" id="SignalP"/>
    </source>
</evidence>
<dbReference type="AlphaFoldDB" id="A0A0L0G324"/>
<organism evidence="3 4">
    <name type="scientific">Sphaeroforma arctica JP610</name>
    <dbReference type="NCBI Taxonomy" id="667725"/>
    <lineage>
        <taxon>Eukaryota</taxon>
        <taxon>Ichthyosporea</taxon>
        <taxon>Ichthyophonida</taxon>
        <taxon>Sphaeroforma</taxon>
    </lineage>
</organism>
<feature type="chain" id="PRO_5005538619" evidence="2">
    <location>
        <begin position="22"/>
        <end position="337"/>
    </location>
</feature>
<proteinExistence type="predicted"/>
<gene>
    <name evidence="3" type="ORF">SARC_04491</name>
</gene>
<dbReference type="Proteomes" id="UP000054560">
    <property type="component" value="Unassembled WGS sequence"/>
</dbReference>
<name>A0A0L0G324_9EUKA</name>
<evidence type="ECO:0000256" key="1">
    <source>
        <dbReference type="SAM" id="MobiDB-lite"/>
    </source>
</evidence>
<sequence length="337" mass="37929">MFSIKFTAYSFMLLNVKATVARHLYYPPKSPWQDLDFNQLLLDNSLAVCKFMQFCHTKKDLQSPRRARMMPATSSEGASPMASVSTRPMDDGAEMDPTENLQTSDNMHRVVPVSEMYWKLDALYSQANVQSSITACSSQYLAICQFLSERINGQVDHAFRPHLYPNKEESRLDYKLTGLQARHGQALDIATTSEIQAIFFWRPLAHIFRAIIHQLLLKRVFEPGNSVWLLFWAWYPFSFGSNARTEGGCVCSTFSEYGLAVKETYVDLPVAIASNVPSSTGEAGLPTQHTFVVLKVARAQSWDHGEYGCTHTVVRKRAAVQGISLQPTKKKPRGSNC</sequence>